<evidence type="ECO:0000313" key="1">
    <source>
        <dbReference type="EMBL" id="PAB01393.1"/>
    </source>
</evidence>
<evidence type="ECO:0000313" key="2">
    <source>
        <dbReference type="Proteomes" id="UP000216797"/>
    </source>
</evidence>
<evidence type="ECO:0008006" key="3">
    <source>
        <dbReference type="Google" id="ProtNLM"/>
    </source>
</evidence>
<proteinExistence type="predicted"/>
<keyword evidence="2" id="KW-1185">Reference proteome</keyword>
<comment type="caution">
    <text evidence="1">The sequence shown here is derived from an EMBL/GenBank/DDBJ whole genome shotgun (WGS) entry which is preliminary data.</text>
</comment>
<dbReference type="Proteomes" id="UP000216797">
    <property type="component" value="Unassembled WGS sequence"/>
</dbReference>
<name>A0A267HV47_9ENTE</name>
<dbReference type="RefSeq" id="WP_095006315.1">
    <property type="nucleotide sequence ID" value="NZ_JBKVRM010000010.1"/>
</dbReference>
<organism evidence="1 2">
    <name type="scientific">Enterococcus canintestini</name>
    <dbReference type="NCBI Taxonomy" id="317010"/>
    <lineage>
        <taxon>Bacteria</taxon>
        <taxon>Bacillati</taxon>
        <taxon>Bacillota</taxon>
        <taxon>Bacilli</taxon>
        <taxon>Lactobacillales</taxon>
        <taxon>Enterococcaceae</taxon>
        <taxon>Enterococcus</taxon>
    </lineage>
</organism>
<gene>
    <name evidence="1" type="ORF">AKL21_05170</name>
</gene>
<accession>A0A267HV47</accession>
<reference evidence="1 2" key="1">
    <citation type="submission" date="2015-08" db="EMBL/GenBank/DDBJ databases">
        <title>Enterococcus genome sequence.</title>
        <authorList>
            <person name="Acedo J.Z."/>
            <person name="Vederas J.C."/>
        </authorList>
    </citation>
    <scope>NUCLEOTIDE SEQUENCE [LARGE SCALE GENOMIC DNA]</scope>
    <source>
        <strain evidence="1 2">49</strain>
    </source>
</reference>
<dbReference type="EMBL" id="LHUG01000004">
    <property type="protein sequence ID" value="PAB01393.1"/>
    <property type="molecule type" value="Genomic_DNA"/>
</dbReference>
<sequence length="79" mass="7562">MKIGEKLSTLEMKVVQGGGSFKDLIYAMGGGAAGGAAVGAAICAPTVVGSPVCSALGAIYGAVAGGFTAGLDSKKIKVD</sequence>
<dbReference type="AlphaFoldDB" id="A0A267HV47"/>
<protein>
    <recommendedName>
        <fullName evidence="3">Bacteriocin</fullName>
    </recommendedName>
</protein>